<sequence length="513" mass="53416">MNLRAVFAVTAATLLAATGCSATAPSTEQTPTPTTVPTLSDPIELDSLSSVVVDDGVGRALITDWNAQKVRVIDATGSELWSRDTLIDDERGGAEAYLAGENVIIHDYSGTTTAYAWSDGSEQWSFTVPGDEGSCHPATGFGSQTTGVSPNLGEGDLILLAYLGMEDSGCEPTSPEGNLMVVALDPRTGKEAWPALSLGEEARTFGGTAVNISPDRSTGYLSWDDDGTSALSRIDLKTGEHSTISLETARTVDDTGVDYYDVRPTTDPASALYVYGAEDPDDPLSAAVTRTAVLDLPAAPPQSTDPVMAVADTQGSGTQGAGAQTEATMEDIVEPVCAVEPAFTPQGEPTCLQPQLYASAIKYQGSTGGLKAWTADAPEAGLDSLGFPGAPQTAPVDGPDGPLVIVPGLQKSVDALDARTGRTVWSAGDVRTVSAPTAEDDAQFGMPWGGQGVLPDLGLVVVTDAGTTRFYEAATGREVSEKQTSEFASLSSSRRFVLVSDEDSTTMWVVIDR</sequence>
<dbReference type="EMBL" id="CAACXN010000015">
    <property type="protein sequence ID" value="VEW13623.1"/>
    <property type="molecule type" value="Genomic_DNA"/>
</dbReference>
<evidence type="ECO:0000313" key="3">
    <source>
        <dbReference type="Proteomes" id="UP000386281"/>
    </source>
</evidence>
<protein>
    <submittedName>
        <fullName evidence="2">Outer membrane assembly lipoprotein YfgL</fullName>
    </submittedName>
</protein>
<dbReference type="InterPro" id="IPR015943">
    <property type="entry name" value="WD40/YVTN_repeat-like_dom_sf"/>
</dbReference>
<evidence type="ECO:0000259" key="1">
    <source>
        <dbReference type="Pfam" id="PF13360"/>
    </source>
</evidence>
<feature type="domain" description="Pyrrolo-quinoline quinone repeat" evidence="1">
    <location>
        <begin position="392"/>
        <end position="495"/>
    </location>
</feature>
<name>A0A449D7V6_9MICO</name>
<dbReference type="Proteomes" id="UP000386281">
    <property type="component" value="Unassembled WGS sequence"/>
</dbReference>
<dbReference type="InterPro" id="IPR018391">
    <property type="entry name" value="PQQ_b-propeller_rpt"/>
</dbReference>
<accession>A0A449D7V6</accession>
<organism evidence="2 3">
    <name type="scientific">Brevibacterium casei</name>
    <dbReference type="NCBI Taxonomy" id="33889"/>
    <lineage>
        <taxon>Bacteria</taxon>
        <taxon>Bacillati</taxon>
        <taxon>Actinomycetota</taxon>
        <taxon>Actinomycetes</taxon>
        <taxon>Micrococcales</taxon>
        <taxon>Brevibacteriaceae</taxon>
        <taxon>Brevibacterium</taxon>
    </lineage>
</organism>
<dbReference type="AlphaFoldDB" id="A0A449D7V6"/>
<dbReference type="SMART" id="SM00564">
    <property type="entry name" value="PQQ"/>
    <property type="match status" value="4"/>
</dbReference>
<dbReference type="PANTHER" id="PTHR34512:SF30">
    <property type="entry name" value="OUTER MEMBRANE PROTEIN ASSEMBLY FACTOR BAMB"/>
    <property type="match status" value="1"/>
</dbReference>
<gene>
    <name evidence="2" type="ORF">NCTC12391_01862</name>
</gene>
<feature type="domain" description="Pyrrolo-quinoline quinone repeat" evidence="1">
    <location>
        <begin position="68"/>
        <end position="207"/>
    </location>
</feature>
<dbReference type="SUPFAM" id="SSF50998">
    <property type="entry name" value="Quinoprotein alcohol dehydrogenase-like"/>
    <property type="match status" value="1"/>
</dbReference>
<keyword evidence="2" id="KW-0449">Lipoprotein</keyword>
<dbReference type="Gene3D" id="2.130.10.10">
    <property type="entry name" value="YVTN repeat-like/Quinoprotein amine dehydrogenase"/>
    <property type="match status" value="2"/>
</dbReference>
<dbReference type="InterPro" id="IPR011047">
    <property type="entry name" value="Quinoprotein_ADH-like_sf"/>
</dbReference>
<dbReference type="RefSeq" id="WP_131247884.1">
    <property type="nucleotide sequence ID" value="NZ_CAACXN010000015.1"/>
</dbReference>
<reference evidence="2 3" key="1">
    <citation type="submission" date="2019-02" db="EMBL/GenBank/DDBJ databases">
        <authorList>
            <consortium name="Pathogen Informatics"/>
        </authorList>
    </citation>
    <scope>NUCLEOTIDE SEQUENCE [LARGE SCALE GENOMIC DNA]</scope>
    <source>
        <strain evidence="2 3">3012STDY7078520</strain>
    </source>
</reference>
<proteinExistence type="predicted"/>
<dbReference type="PROSITE" id="PS51257">
    <property type="entry name" value="PROKAR_LIPOPROTEIN"/>
    <property type="match status" value="1"/>
</dbReference>
<dbReference type="Pfam" id="PF13360">
    <property type="entry name" value="PQQ_2"/>
    <property type="match status" value="2"/>
</dbReference>
<dbReference type="InterPro" id="IPR002372">
    <property type="entry name" value="PQQ_rpt_dom"/>
</dbReference>
<dbReference type="PANTHER" id="PTHR34512">
    <property type="entry name" value="CELL SURFACE PROTEIN"/>
    <property type="match status" value="1"/>
</dbReference>
<evidence type="ECO:0000313" key="2">
    <source>
        <dbReference type="EMBL" id="VEW13623.1"/>
    </source>
</evidence>